<gene>
    <name evidence="1" type="ORF">BSTOLATCC_MIC35186</name>
</gene>
<evidence type="ECO:0000313" key="1">
    <source>
        <dbReference type="EMBL" id="CAG9324165.1"/>
    </source>
</evidence>
<organism evidence="1 2">
    <name type="scientific">Blepharisma stoltei</name>
    <dbReference type="NCBI Taxonomy" id="1481888"/>
    <lineage>
        <taxon>Eukaryota</taxon>
        <taxon>Sar</taxon>
        <taxon>Alveolata</taxon>
        <taxon>Ciliophora</taxon>
        <taxon>Postciliodesmatophora</taxon>
        <taxon>Heterotrichea</taxon>
        <taxon>Heterotrichida</taxon>
        <taxon>Blepharismidae</taxon>
        <taxon>Blepharisma</taxon>
    </lineage>
</organism>
<protein>
    <submittedName>
        <fullName evidence="1">Uncharacterized protein</fullName>
    </submittedName>
</protein>
<dbReference type="Proteomes" id="UP001162131">
    <property type="component" value="Unassembled WGS sequence"/>
</dbReference>
<accession>A0AAU9JJ74</accession>
<evidence type="ECO:0000313" key="2">
    <source>
        <dbReference type="Proteomes" id="UP001162131"/>
    </source>
</evidence>
<reference evidence="1" key="1">
    <citation type="submission" date="2021-09" db="EMBL/GenBank/DDBJ databases">
        <authorList>
            <consortium name="AG Swart"/>
            <person name="Singh M."/>
            <person name="Singh A."/>
            <person name="Seah K."/>
            <person name="Emmerich C."/>
        </authorList>
    </citation>
    <scope>NUCLEOTIDE SEQUENCE</scope>
    <source>
        <strain evidence="1">ATCC30299</strain>
    </source>
</reference>
<dbReference type="EMBL" id="CAJZBQ010000035">
    <property type="protein sequence ID" value="CAG9324165.1"/>
    <property type="molecule type" value="Genomic_DNA"/>
</dbReference>
<comment type="caution">
    <text evidence="1">The sequence shown here is derived from an EMBL/GenBank/DDBJ whole genome shotgun (WGS) entry which is preliminary data.</text>
</comment>
<sequence>MTHFNWLGAGSVCSWSGAKTLKIALGTQFSLRDSAINLDGTWLLKDTEDPCIINYQPLSVSIKMATSPSPVAVISGPQTASLGCNNDAVAYSADKSTGNYGASLTYKWSSIPIDLSSQATGFSIRSLNQVYPLWHP</sequence>
<dbReference type="AlphaFoldDB" id="A0AAU9JJ74"/>
<proteinExistence type="predicted"/>
<keyword evidence="2" id="KW-1185">Reference proteome</keyword>
<name>A0AAU9JJ74_9CILI</name>